<dbReference type="RefSeq" id="WP_038087077.1">
    <property type="nucleotide sequence ID" value="NZ_JHEG04000001.1"/>
</dbReference>
<keyword evidence="1" id="KW-0472">Membrane</keyword>
<evidence type="ECO:0000313" key="4">
    <source>
        <dbReference type="Proteomes" id="UP000029738"/>
    </source>
</evidence>
<dbReference type="STRING" id="1479485.DA73_0227110"/>
<keyword evidence="4" id="KW-1185">Reference proteome</keyword>
<dbReference type="EMBL" id="JHEG04000001">
    <property type="protein sequence ID" value="KAF3885764.1"/>
    <property type="molecule type" value="Genomic_DNA"/>
</dbReference>
<evidence type="ECO:0000313" key="3">
    <source>
        <dbReference type="EMBL" id="KIE08293.1"/>
    </source>
</evidence>
<keyword evidence="1" id="KW-1133">Transmembrane helix</keyword>
<protein>
    <submittedName>
        <fullName evidence="2">DUF3352 domain-containing protein</fullName>
    </submittedName>
    <submittedName>
        <fullName evidence="3">Metalloendopeptidase</fullName>
    </submittedName>
</protein>
<organism evidence="3">
    <name type="scientific">Tolypothrix bouteillei VB521301</name>
    <dbReference type="NCBI Taxonomy" id="1479485"/>
    <lineage>
        <taxon>Bacteria</taxon>
        <taxon>Bacillati</taxon>
        <taxon>Cyanobacteriota</taxon>
        <taxon>Cyanophyceae</taxon>
        <taxon>Nostocales</taxon>
        <taxon>Tolypothrichaceae</taxon>
        <taxon>Tolypothrix</taxon>
    </lineage>
</organism>
<gene>
    <name evidence="3" type="ORF">DA73_0227110</name>
    <name evidence="2" type="ORF">DA73_0400010030</name>
</gene>
<dbReference type="Pfam" id="PF11832">
    <property type="entry name" value="DUF3352"/>
    <property type="match status" value="1"/>
</dbReference>
<evidence type="ECO:0000313" key="2">
    <source>
        <dbReference type="EMBL" id="KAF3885764.1"/>
    </source>
</evidence>
<dbReference type="Proteomes" id="UP000029738">
    <property type="component" value="Unassembled WGS sequence"/>
</dbReference>
<dbReference type="EMBL" id="JHEG02000058">
    <property type="protein sequence ID" value="KIE08293.1"/>
    <property type="molecule type" value="Genomic_DNA"/>
</dbReference>
<reference evidence="2" key="2">
    <citation type="submission" date="2019-11" db="EMBL/GenBank/DDBJ databases">
        <title>Improved Assembly of Tolypothrix boutellei genome.</title>
        <authorList>
            <person name="Sarangi A.N."/>
            <person name="Mukherjee M."/>
            <person name="Ghosh S."/>
            <person name="Singh D."/>
            <person name="Das A."/>
            <person name="Kant S."/>
            <person name="Prusty A."/>
            <person name="Tripathy S."/>
        </authorList>
    </citation>
    <scope>NUCLEOTIDE SEQUENCE</scope>
    <source>
        <strain evidence="2">VB521301</strain>
    </source>
</reference>
<proteinExistence type="predicted"/>
<keyword evidence="1" id="KW-0812">Transmembrane</keyword>
<sequence length="557" mass="59803">MPESKSKNNFLIPAIGTATVIVGGIAAYMYFKGGPQGNVSDALNAAKIVPDEALMATYISTDPAVWAKLEQFGTPEAQKIVAKGLEDLNKSLSTDNSISYEKDLKPWVGGVMIAVLPPKTVKPAQNSPQASQQSNVLMVVGIKDKIEALNFATKLKGQKDLKIKETDYKGEKIIETSGKSSPTYTAILNNTYVISATEKPAIESAIDTFKGQPSFANKEGASSLLTQGVNVENTVAQIYVPDYASMVQQLIATNPQTTQLPPQTLSQLKQVKSMVAGIGIDNAGVRMKATAKLDPQLVKFQYQNTDSKVVSVFPSETMAIVSGQGISSWWTTVVEQSKEVPELKQTLETARQQLKFVNIDLDKDVFSWMDREFGIAAIPSNQGVLAQIGFGGAFVFQTGDRKTAEGTLSKLDTLVKGQSLNVGKRNVGGKEITEWQIPKQGALLSHGWLDSNTLFVAIGGPIAEMIADRKGPSLDNSANFQAVTNTLQKPNGGYFYIDMDKTASLVNRFATAQKQPISPEASAIVSSIRGLGVTATSPDKSTSQVEMLLALKPKSGN</sequence>
<dbReference type="InterPro" id="IPR021787">
    <property type="entry name" value="DUF3352"/>
</dbReference>
<evidence type="ECO:0000256" key="1">
    <source>
        <dbReference type="SAM" id="Phobius"/>
    </source>
</evidence>
<accession>A0A0C1QX30</accession>
<comment type="caution">
    <text evidence="3">The sequence shown here is derived from an EMBL/GenBank/DDBJ whole genome shotgun (WGS) entry which is preliminary data.</text>
</comment>
<name>A0A0C1QX30_9CYAN</name>
<reference evidence="3" key="1">
    <citation type="journal article" date="2015" name="Genome Announc.">
        <title>Draft Genome Sequence of Tolypothrix boutellei Strain VB521301.</title>
        <authorList>
            <person name="Chandrababunaidu M.M."/>
            <person name="Singh D."/>
            <person name="Sen D."/>
            <person name="Bhan S."/>
            <person name="Das S."/>
            <person name="Gupta A."/>
            <person name="Adhikary S.P."/>
            <person name="Tripathy S."/>
        </authorList>
    </citation>
    <scope>NUCLEOTIDE SEQUENCE</scope>
    <source>
        <strain evidence="3">VB521301</strain>
    </source>
</reference>
<dbReference type="AlphaFoldDB" id="A0A0C1QX30"/>
<feature type="transmembrane region" description="Helical" evidence="1">
    <location>
        <begin position="12"/>
        <end position="31"/>
    </location>
</feature>
<dbReference type="OrthoDB" id="451203at2"/>